<dbReference type="InterPro" id="IPR008284">
    <property type="entry name" value="MoCF_biosynth_CS"/>
</dbReference>
<dbReference type="GO" id="GO:0006777">
    <property type="term" value="P:Mo-molybdopterin cofactor biosynthetic process"/>
    <property type="evidence" value="ECO:0007669"/>
    <property type="project" value="UniProtKB-KW"/>
</dbReference>
<keyword evidence="2" id="KW-0501">Molybdenum cofactor biosynthesis</keyword>
<dbReference type="EMBL" id="ACVN02000213">
    <property type="protein sequence ID" value="ERK54526.1"/>
    <property type="molecule type" value="Genomic_DNA"/>
</dbReference>
<gene>
    <name evidence="5" type="ORF">HMPREF0682_0758</name>
</gene>
<organism evidence="5 6">
    <name type="scientific">Propionibacterium acidifaciens F0233</name>
    <dbReference type="NCBI Taxonomy" id="553198"/>
    <lineage>
        <taxon>Bacteria</taxon>
        <taxon>Bacillati</taxon>
        <taxon>Actinomycetota</taxon>
        <taxon>Actinomycetes</taxon>
        <taxon>Propionibacteriales</taxon>
        <taxon>Propionibacteriaceae</taxon>
        <taxon>Propionibacterium</taxon>
    </lineage>
</organism>
<proteinExistence type="predicted"/>
<dbReference type="SUPFAM" id="SSF53218">
    <property type="entry name" value="Molybdenum cofactor biosynthesis proteins"/>
    <property type="match status" value="1"/>
</dbReference>
<reference evidence="5" key="1">
    <citation type="submission" date="2013-08" db="EMBL/GenBank/DDBJ databases">
        <authorList>
            <person name="Durkin A.S."/>
            <person name="Haft D.R."/>
            <person name="McCorrison J."/>
            <person name="Torralba M."/>
            <person name="Gillis M."/>
            <person name="Haft D.H."/>
            <person name="Methe B."/>
            <person name="Sutton G."/>
            <person name="Nelson K.E."/>
        </authorList>
    </citation>
    <scope>NUCLEOTIDE SEQUENCE [LARGE SCALE GENOMIC DNA]</scope>
    <source>
        <strain evidence="5">F0233</strain>
    </source>
</reference>
<name>U2QDN5_9ACTN</name>
<dbReference type="PANTHER" id="PTHR43764:SF1">
    <property type="entry name" value="MOLYBDOPTERIN MOLYBDOTRANSFERASE"/>
    <property type="match status" value="1"/>
</dbReference>
<dbReference type="PROSITE" id="PS01078">
    <property type="entry name" value="MOCF_BIOSYNTHESIS_1"/>
    <property type="match status" value="1"/>
</dbReference>
<evidence type="ECO:0000259" key="4">
    <source>
        <dbReference type="SMART" id="SM00852"/>
    </source>
</evidence>
<dbReference type="InterPro" id="IPR036425">
    <property type="entry name" value="MoaB/Mog-like_dom_sf"/>
</dbReference>
<dbReference type="InterPro" id="IPR001453">
    <property type="entry name" value="MoaB/Mog_dom"/>
</dbReference>
<sequence>MAGTTGDGPLARVVTVSDRCAHGEREDLSGPLAARLLADAGIAAGPVVVVPDGVESVRAAIAAALADGCRLVLTTGGTGIGPRDVTPEATAPLLAARLDGLADAIRRRGEASAPTACLGRGLVGISARGADAALVVNAPGSPGGVRDAVAVVAPLLGHVLDQLDGGDHPAPATGATRGRRPS</sequence>
<dbReference type="AlphaFoldDB" id="U2QDN5"/>
<dbReference type="Pfam" id="PF00994">
    <property type="entry name" value="MoCF_biosynth"/>
    <property type="match status" value="1"/>
</dbReference>
<dbReference type="Proteomes" id="UP000017052">
    <property type="component" value="Unassembled WGS sequence"/>
</dbReference>
<comment type="caution">
    <text evidence="5">The sequence shown here is derived from an EMBL/GenBank/DDBJ whole genome shotgun (WGS) entry which is preliminary data.</text>
</comment>
<feature type="domain" description="MoaB/Mog" evidence="4">
    <location>
        <begin position="12"/>
        <end position="159"/>
    </location>
</feature>
<protein>
    <submittedName>
        <fullName evidence="5">Molybdenum cofactor synthesis domain protein</fullName>
    </submittedName>
</protein>
<keyword evidence="6" id="KW-1185">Reference proteome</keyword>
<dbReference type="Gene3D" id="3.40.980.10">
    <property type="entry name" value="MoaB/Mog-like domain"/>
    <property type="match status" value="1"/>
</dbReference>
<feature type="region of interest" description="Disordered" evidence="3">
    <location>
        <begin position="162"/>
        <end position="182"/>
    </location>
</feature>
<evidence type="ECO:0000256" key="3">
    <source>
        <dbReference type="SAM" id="MobiDB-lite"/>
    </source>
</evidence>
<dbReference type="NCBIfam" id="TIGR00177">
    <property type="entry name" value="molyb_syn"/>
    <property type="match status" value="1"/>
</dbReference>
<dbReference type="CDD" id="cd00886">
    <property type="entry name" value="MogA_MoaB"/>
    <property type="match status" value="1"/>
</dbReference>
<evidence type="ECO:0000313" key="5">
    <source>
        <dbReference type="EMBL" id="ERK54526.1"/>
    </source>
</evidence>
<evidence type="ECO:0000256" key="2">
    <source>
        <dbReference type="ARBA" id="ARBA00023150"/>
    </source>
</evidence>
<dbReference type="InterPro" id="IPR051920">
    <property type="entry name" value="MPT_Adenylyltrnsfr/MoaC-Rel"/>
</dbReference>
<evidence type="ECO:0000313" key="6">
    <source>
        <dbReference type="Proteomes" id="UP000017052"/>
    </source>
</evidence>
<evidence type="ECO:0000256" key="1">
    <source>
        <dbReference type="ARBA" id="ARBA00005046"/>
    </source>
</evidence>
<dbReference type="PANTHER" id="PTHR43764">
    <property type="entry name" value="MOLYBDENUM COFACTOR BIOSYNTHESIS"/>
    <property type="match status" value="1"/>
</dbReference>
<dbReference type="RefSeq" id="WP_021797938.1">
    <property type="nucleotide sequence ID" value="NZ_ACVN02000213.1"/>
</dbReference>
<dbReference type="SMART" id="SM00852">
    <property type="entry name" value="MoCF_biosynth"/>
    <property type="match status" value="1"/>
</dbReference>
<dbReference type="GeneID" id="95359935"/>
<dbReference type="UniPathway" id="UPA00344"/>
<comment type="pathway">
    <text evidence="1">Cofactor biosynthesis; molybdopterin biosynthesis.</text>
</comment>
<accession>U2QDN5</accession>